<dbReference type="InterPro" id="IPR029063">
    <property type="entry name" value="SAM-dependent_MTases_sf"/>
</dbReference>
<comment type="caution">
    <text evidence="2">The sequence shown here is derived from an EMBL/GenBank/DDBJ whole genome shotgun (WGS) entry which is preliminary data.</text>
</comment>
<dbReference type="CDD" id="cd02440">
    <property type="entry name" value="AdoMet_MTases"/>
    <property type="match status" value="1"/>
</dbReference>
<accession>W4LYK7</accession>
<name>W4LYK7_9BACT</name>
<dbReference type="PANTHER" id="PTHR43861">
    <property type="entry name" value="TRANS-ACONITATE 2-METHYLTRANSFERASE-RELATED"/>
    <property type="match status" value="1"/>
</dbReference>
<keyword evidence="3" id="KW-1185">Reference proteome</keyword>
<dbReference type="EMBL" id="AZHX01001527">
    <property type="protein sequence ID" value="ETX02457.1"/>
    <property type="molecule type" value="Genomic_DNA"/>
</dbReference>
<dbReference type="Proteomes" id="UP000019140">
    <property type="component" value="Unassembled WGS sequence"/>
</dbReference>
<dbReference type="Gene3D" id="3.40.50.150">
    <property type="entry name" value="Vaccinia Virus protein VP39"/>
    <property type="match status" value="1"/>
</dbReference>
<dbReference type="SUPFAM" id="SSF53335">
    <property type="entry name" value="S-adenosyl-L-methionine-dependent methyltransferases"/>
    <property type="match status" value="1"/>
</dbReference>
<protein>
    <recommendedName>
        <fullName evidence="1">Methyltransferase type 11 domain-containing protein</fullName>
    </recommendedName>
</protein>
<proteinExistence type="predicted"/>
<reference evidence="2 3" key="1">
    <citation type="journal article" date="2014" name="Nature">
        <title>An environmental bacterial taxon with a large and distinct metabolic repertoire.</title>
        <authorList>
            <person name="Wilson M.C."/>
            <person name="Mori T."/>
            <person name="Ruckert C."/>
            <person name="Uria A.R."/>
            <person name="Helf M.J."/>
            <person name="Takada K."/>
            <person name="Gernert C."/>
            <person name="Steffens U.A."/>
            <person name="Heycke N."/>
            <person name="Schmitt S."/>
            <person name="Rinke C."/>
            <person name="Helfrich E.J."/>
            <person name="Brachmann A.O."/>
            <person name="Gurgui C."/>
            <person name="Wakimoto T."/>
            <person name="Kracht M."/>
            <person name="Crusemann M."/>
            <person name="Hentschel U."/>
            <person name="Abe I."/>
            <person name="Matsunaga S."/>
            <person name="Kalinowski J."/>
            <person name="Takeyama H."/>
            <person name="Piel J."/>
        </authorList>
    </citation>
    <scope>NUCLEOTIDE SEQUENCE [LARGE SCALE GENOMIC DNA]</scope>
    <source>
        <strain evidence="3">TSY2</strain>
    </source>
</reference>
<organism evidence="2 3">
    <name type="scientific">Candidatus Entotheonella gemina</name>
    <dbReference type="NCBI Taxonomy" id="1429439"/>
    <lineage>
        <taxon>Bacteria</taxon>
        <taxon>Pseudomonadati</taxon>
        <taxon>Nitrospinota/Tectimicrobiota group</taxon>
        <taxon>Candidatus Tectimicrobiota</taxon>
        <taxon>Candidatus Entotheonellia</taxon>
        <taxon>Candidatus Entotheonellales</taxon>
        <taxon>Candidatus Entotheonellaceae</taxon>
        <taxon>Candidatus Entotheonella</taxon>
    </lineage>
</organism>
<dbReference type="Pfam" id="PF08241">
    <property type="entry name" value="Methyltransf_11"/>
    <property type="match status" value="1"/>
</dbReference>
<evidence type="ECO:0000313" key="2">
    <source>
        <dbReference type="EMBL" id="ETX02457.1"/>
    </source>
</evidence>
<feature type="domain" description="Methyltransferase type 11" evidence="1">
    <location>
        <begin position="47"/>
        <end position="140"/>
    </location>
</feature>
<dbReference type="PANTHER" id="PTHR43861:SF1">
    <property type="entry name" value="TRANS-ACONITATE 2-METHYLTRANSFERASE"/>
    <property type="match status" value="1"/>
</dbReference>
<dbReference type="AlphaFoldDB" id="W4LYK7"/>
<sequence>MAELSDAVQNAYNQWVHQYDTNDNSTRDLNAEVLRQQPFELAGKRVLEIGCGTGLNTIRLAHRARSVIGVDISEGMLRQASSRLRASTASILQADITKPWPFDQAFDVIVANLVLEHVQNLGHIFGEAHRLLRPGGLLYIGELHPYKQLQGAQAKYRDAETGQDVLVPAFLHPVSEYTNEGIEAGLTLRRMGEWQSESDTVPRLLTLLFERT</sequence>
<dbReference type="InterPro" id="IPR013216">
    <property type="entry name" value="Methyltransf_11"/>
</dbReference>
<dbReference type="GO" id="GO:0008757">
    <property type="term" value="F:S-adenosylmethionine-dependent methyltransferase activity"/>
    <property type="evidence" value="ECO:0007669"/>
    <property type="project" value="InterPro"/>
</dbReference>
<evidence type="ECO:0000259" key="1">
    <source>
        <dbReference type="Pfam" id="PF08241"/>
    </source>
</evidence>
<dbReference type="HOGENOM" id="CLU_049749_5_2_7"/>
<evidence type="ECO:0000313" key="3">
    <source>
        <dbReference type="Proteomes" id="UP000019140"/>
    </source>
</evidence>
<gene>
    <name evidence="2" type="ORF">ETSY2_35540</name>
</gene>